<sequence>MLSNQPVLQFVPSKRGGTILIYNRNSFVQTSSKVRWYCSKKFRGCRMRIVVTADGQFVTEIGEHNHPPALIQ</sequence>
<feature type="domain" description="FLYWCH-type" evidence="4">
    <location>
        <begin position="10"/>
        <end position="66"/>
    </location>
</feature>
<evidence type="ECO:0000256" key="3">
    <source>
        <dbReference type="ARBA" id="ARBA00022833"/>
    </source>
</evidence>
<gene>
    <name evidence="5" type="ORF">PYW07_016446</name>
</gene>
<keyword evidence="2" id="KW-0863">Zinc-finger</keyword>
<name>A0AAD7YK10_MYTSE</name>
<dbReference type="AlphaFoldDB" id="A0AAD7YK10"/>
<organism evidence="5 6">
    <name type="scientific">Mythimna separata</name>
    <name type="common">Oriental armyworm</name>
    <name type="synonym">Pseudaletia separata</name>
    <dbReference type="NCBI Taxonomy" id="271217"/>
    <lineage>
        <taxon>Eukaryota</taxon>
        <taxon>Metazoa</taxon>
        <taxon>Ecdysozoa</taxon>
        <taxon>Arthropoda</taxon>
        <taxon>Hexapoda</taxon>
        <taxon>Insecta</taxon>
        <taxon>Pterygota</taxon>
        <taxon>Neoptera</taxon>
        <taxon>Endopterygota</taxon>
        <taxon>Lepidoptera</taxon>
        <taxon>Glossata</taxon>
        <taxon>Ditrysia</taxon>
        <taxon>Noctuoidea</taxon>
        <taxon>Noctuidae</taxon>
        <taxon>Noctuinae</taxon>
        <taxon>Hadenini</taxon>
        <taxon>Mythimna</taxon>
    </lineage>
</organism>
<accession>A0AAD7YK10</accession>
<comment type="caution">
    <text evidence="5">The sequence shown here is derived from an EMBL/GenBank/DDBJ whole genome shotgun (WGS) entry which is preliminary data.</text>
</comment>
<protein>
    <recommendedName>
        <fullName evidence="4">FLYWCH-type domain-containing protein</fullName>
    </recommendedName>
</protein>
<evidence type="ECO:0000313" key="5">
    <source>
        <dbReference type="EMBL" id="KAJ8718890.1"/>
    </source>
</evidence>
<dbReference type="Gene3D" id="2.20.25.240">
    <property type="match status" value="1"/>
</dbReference>
<dbReference type="InterPro" id="IPR007588">
    <property type="entry name" value="Znf_FLYWCH"/>
</dbReference>
<dbReference type="GO" id="GO:0008270">
    <property type="term" value="F:zinc ion binding"/>
    <property type="evidence" value="ECO:0007669"/>
    <property type="project" value="UniProtKB-KW"/>
</dbReference>
<reference evidence="5" key="1">
    <citation type="submission" date="2023-03" db="EMBL/GenBank/DDBJ databases">
        <title>Chromosome-level genomes of two armyworms, Mythimna separata and Mythimna loreyi, provide insights into the biosynthesis and reception of sex pheromones.</title>
        <authorList>
            <person name="Zhao H."/>
        </authorList>
    </citation>
    <scope>NUCLEOTIDE SEQUENCE</scope>
    <source>
        <strain evidence="5">BeijingLab</strain>
        <tissue evidence="5">Pupa</tissue>
    </source>
</reference>
<proteinExistence type="predicted"/>
<evidence type="ECO:0000259" key="4">
    <source>
        <dbReference type="Pfam" id="PF04500"/>
    </source>
</evidence>
<evidence type="ECO:0000256" key="2">
    <source>
        <dbReference type="ARBA" id="ARBA00022771"/>
    </source>
</evidence>
<evidence type="ECO:0000256" key="1">
    <source>
        <dbReference type="ARBA" id="ARBA00022723"/>
    </source>
</evidence>
<dbReference type="Pfam" id="PF04500">
    <property type="entry name" value="FLYWCH"/>
    <property type="match status" value="1"/>
</dbReference>
<dbReference type="Proteomes" id="UP001231518">
    <property type="component" value="Chromosome 8"/>
</dbReference>
<keyword evidence="3" id="KW-0862">Zinc</keyword>
<evidence type="ECO:0000313" key="6">
    <source>
        <dbReference type="Proteomes" id="UP001231518"/>
    </source>
</evidence>
<keyword evidence="6" id="KW-1185">Reference proteome</keyword>
<keyword evidence="1" id="KW-0479">Metal-binding</keyword>
<dbReference type="EMBL" id="JARGEI010000015">
    <property type="protein sequence ID" value="KAJ8718890.1"/>
    <property type="molecule type" value="Genomic_DNA"/>
</dbReference>